<dbReference type="Gene3D" id="3.40.50.300">
    <property type="entry name" value="P-loop containing nucleotide triphosphate hydrolases"/>
    <property type="match status" value="1"/>
</dbReference>
<dbReference type="InterPro" id="IPR027417">
    <property type="entry name" value="P-loop_NTPase"/>
</dbReference>
<proteinExistence type="predicted"/>
<dbReference type="GO" id="GO:0005524">
    <property type="term" value="F:ATP binding"/>
    <property type="evidence" value="ECO:0007669"/>
    <property type="project" value="InterPro"/>
</dbReference>
<dbReference type="Proteomes" id="UP000182680">
    <property type="component" value="Unassembled WGS sequence"/>
</dbReference>
<feature type="domain" description="IstB-like ATP-binding" evidence="1">
    <location>
        <begin position="2"/>
        <end position="100"/>
    </location>
</feature>
<sequence>REKQSGNTGRTVRQMLRHDCLILDELGYLPFSRNGGQLLFHAISKLYEQVSLIITTNLNFGEWPQVFGDAKMTTALLDRVTHHCEIIETGNESRRLQRRLSQQAGHE</sequence>
<gene>
    <name evidence="2" type="ORF">SAMN02910291_02824</name>
</gene>
<reference evidence="3" key="1">
    <citation type="submission" date="2016-11" db="EMBL/GenBank/DDBJ databases">
        <authorList>
            <person name="Jaros S."/>
            <person name="Januszkiewicz K."/>
            <person name="Wedrychowicz H."/>
        </authorList>
    </citation>
    <scope>NUCLEOTIDE SEQUENCE [LARGE SCALE GENOMIC DNA]</scope>
    <source>
        <strain evidence="3">DSM 7057</strain>
    </source>
</reference>
<evidence type="ECO:0000313" key="3">
    <source>
        <dbReference type="Proteomes" id="UP000182680"/>
    </source>
</evidence>
<dbReference type="RefSeq" id="WP_177247217.1">
    <property type="nucleotide sequence ID" value="NZ_FPIW01000095.1"/>
</dbReference>
<comment type="caution">
    <text evidence="2">The sequence shown here is derived from an EMBL/GenBank/DDBJ whole genome shotgun (WGS) entry which is preliminary data.</text>
</comment>
<dbReference type="EMBL" id="FPIW01000095">
    <property type="protein sequence ID" value="SFW73687.1"/>
    <property type="molecule type" value="Genomic_DNA"/>
</dbReference>
<evidence type="ECO:0000259" key="1">
    <source>
        <dbReference type="Pfam" id="PF01695"/>
    </source>
</evidence>
<dbReference type="Pfam" id="PF01695">
    <property type="entry name" value="IstB_IS21"/>
    <property type="match status" value="1"/>
</dbReference>
<name>A0AA94HV98_DESDE</name>
<feature type="non-terminal residue" evidence="2">
    <location>
        <position position="1"/>
    </location>
</feature>
<organism evidence="2 3">
    <name type="scientific">Desulfovibrio desulfuricans</name>
    <dbReference type="NCBI Taxonomy" id="876"/>
    <lineage>
        <taxon>Bacteria</taxon>
        <taxon>Pseudomonadati</taxon>
        <taxon>Thermodesulfobacteriota</taxon>
        <taxon>Desulfovibrionia</taxon>
        <taxon>Desulfovibrionales</taxon>
        <taxon>Desulfovibrionaceae</taxon>
        <taxon>Desulfovibrio</taxon>
    </lineage>
</organism>
<protein>
    <submittedName>
        <fullName evidence="2">IstB-like ATP binding protein</fullName>
    </submittedName>
</protein>
<dbReference type="InterPro" id="IPR002611">
    <property type="entry name" value="IstB_ATP-bd"/>
</dbReference>
<evidence type="ECO:0000313" key="2">
    <source>
        <dbReference type="EMBL" id="SFW73687.1"/>
    </source>
</evidence>
<dbReference type="SUPFAM" id="SSF52540">
    <property type="entry name" value="P-loop containing nucleoside triphosphate hydrolases"/>
    <property type="match status" value="1"/>
</dbReference>
<dbReference type="AlphaFoldDB" id="A0AA94HV98"/>
<accession>A0AA94HV98</accession>